<evidence type="ECO:0000313" key="3">
    <source>
        <dbReference type="EMBL" id="KAK6181952.1"/>
    </source>
</evidence>
<dbReference type="GO" id="GO:0004825">
    <property type="term" value="F:methionine-tRNA ligase activity"/>
    <property type="evidence" value="ECO:0007669"/>
    <property type="project" value="InterPro"/>
</dbReference>
<dbReference type="InterPro" id="IPR009080">
    <property type="entry name" value="tRNAsynth_Ia_anticodon-bd"/>
</dbReference>
<dbReference type="SUPFAM" id="SSF47323">
    <property type="entry name" value="Anticodon-binding domain of a subclass of class I aminoacyl-tRNA synthetases"/>
    <property type="match status" value="1"/>
</dbReference>
<dbReference type="Gene3D" id="1.10.730.10">
    <property type="entry name" value="Isoleucyl-tRNA Synthetase, Domain 1"/>
    <property type="match status" value="1"/>
</dbReference>
<dbReference type="AlphaFoldDB" id="A0AAN8JP71"/>
<dbReference type="GO" id="GO:0006431">
    <property type="term" value="P:methionyl-tRNA aminoacylation"/>
    <property type="evidence" value="ECO:0007669"/>
    <property type="project" value="TreeGrafter"/>
</dbReference>
<evidence type="ECO:0000259" key="2">
    <source>
        <dbReference type="Pfam" id="PF19303"/>
    </source>
</evidence>
<accession>A0AAN8JP71</accession>
<dbReference type="InterPro" id="IPR041872">
    <property type="entry name" value="Anticodon_Met"/>
</dbReference>
<dbReference type="InterPro" id="IPR023458">
    <property type="entry name" value="Met-tRNA_ligase_1"/>
</dbReference>
<evidence type="ECO:0000256" key="1">
    <source>
        <dbReference type="SAM" id="SignalP"/>
    </source>
</evidence>
<dbReference type="GO" id="GO:0005524">
    <property type="term" value="F:ATP binding"/>
    <property type="evidence" value="ECO:0007669"/>
    <property type="project" value="InterPro"/>
</dbReference>
<dbReference type="PANTHER" id="PTHR45765">
    <property type="entry name" value="METHIONINE--TRNA LIGASE"/>
    <property type="match status" value="1"/>
</dbReference>
<sequence>MVGKLIFLDLNFYLRGLAFVSSSFGGVIQEIHLTENDIQTVALINRELQTYINNMENTRLRDSIRNILNISRLGNQMMQSNKPWALVKGTAEEM</sequence>
<dbReference type="GO" id="GO:0017101">
    <property type="term" value="C:aminoacyl-tRNA synthetase multienzyme complex"/>
    <property type="evidence" value="ECO:0007669"/>
    <property type="project" value="TreeGrafter"/>
</dbReference>
<organism evidence="3 4">
    <name type="scientific">Patella caerulea</name>
    <name type="common">Rayed Mediterranean limpet</name>
    <dbReference type="NCBI Taxonomy" id="87958"/>
    <lineage>
        <taxon>Eukaryota</taxon>
        <taxon>Metazoa</taxon>
        <taxon>Spiralia</taxon>
        <taxon>Lophotrochozoa</taxon>
        <taxon>Mollusca</taxon>
        <taxon>Gastropoda</taxon>
        <taxon>Patellogastropoda</taxon>
        <taxon>Patelloidea</taxon>
        <taxon>Patellidae</taxon>
        <taxon>Patella</taxon>
    </lineage>
</organism>
<name>A0AAN8JP71_PATCE</name>
<feature type="signal peptide" evidence="1">
    <location>
        <begin position="1"/>
        <end position="18"/>
    </location>
</feature>
<dbReference type="EMBL" id="JAZGQO010000007">
    <property type="protein sequence ID" value="KAK6181952.1"/>
    <property type="molecule type" value="Genomic_DNA"/>
</dbReference>
<protein>
    <recommendedName>
        <fullName evidence="2">Methionyl-tRNA synthetase anticodon-binding domain-containing protein</fullName>
    </recommendedName>
</protein>
<feature type="chain" id="PRO_5042817746" description="Methionyl-tRNA synthetase anticodon-binding domain-containing protein" evidence="1">
    <location>
        <begin position="19"/>
        <end position="94"/>
    </location>
</feature>
<evidence type="ECO:0000313" key="4">
    <source>
        <dbReference type="Proteomes" id="UP001347796"/>
    </source>
</evidence>
<gene>
    <name evidence="3" type="ORF">SNE40_009728</name>
</gene>
<dbReference type="Proteomes" id="UP001347796">
    <property type="component" value="Unassembled WGS sequence"/>
</dbReference>
<keyword evidence="4" id="KW-1185">Reference proteome</keyword>
<keyword evidence="1" id="KW-0732">Signal</keyword>
<dbReference type="GO" id="GO:0005829">
    <property type="term" value="C:cytosol"/>
    <property type="evidence" value="ECO:0007669"/>
    <property type="project" value="TreeGrafter"/>
</dbReference>
<dbReference type="PANTHER" id="PTHR45765:SF1">
    <property type="entry name" value="METHIONINE--TRNA LIGASE, CYTOPLASMIC"/>
    <property type="match status" value="1"/>
</dbReference>
<comment type="caution">
    <text evidence="3">The sequence shown here is derived from an EMBL/GenBank/DDBJ whole genome shotgun (WGS) entry which is preliminary data.</text>
</comment>
<feature type="domain" description="Methionyl-tRNA synthetase anticodon-binding" evidence="2">
    <location>
        <begin position="33"/>
        <end position="92"/>
    </location>
</feature>
<reference evidence="3 4" key="1">
    <citation type="submission" date="2024-01" db="EMBL/GenBank/DDBJ databases">
        <title>The genome of the rayed Mediterranean limpet Patella caerulea (Linnaeus, 1758).</title>
        <authorList>
            <person name="Anh-Thu Weber A."/>
            <person name="Halstead-Nussloch G."/>
        </authorList>
    </citation>
    <scope>NUCLEOTIDE SEQUENCE [LARGE SCALE GENOMIC DNA]</scope>
    <source>
        <strain evidence="3">AATW-2023a</strain>
        <tissue evidence="3">Whole specimen</tissue>
    </source>
</reference>
<proteinExistence type="predicted"/>
<dbReference type="Pfam" id="PF19303">
    <property type="entry name" value="Anticodon_3"/>
    <property type="match status" value="1"/>
</dbReference>